<evidence type="ECO:0000313" key="3">
    <source>
        <dbReference type="Proteomes" id="UP000283509"/>
    </source>
</evidence>
<gene>
    <name evidence="2" type="ORF">C7M84_007262</name>
</gene>
<evidence type="ECO:0000313" key="2">
    <source>
        <dbReference type="EMBL" id="ROT74234.1"/>
    </source>
</evidence>
<protein>
    <submittedName>
        <fullName evidence="2">Uncharacterized protein</fullName>
    </submittedName>
</protein>
<feature type="transmembrane region" description="Helical" evidence="1">
    <location>
        <begin position="380"/>
        <end position="401"/>
    </location>
</feature>
<name>A0A3R7MEH1_PENVA</name>
<reference evidence="2 3" key="2">
    <citation type="submission" date="2019-01" db="EMBL/GenBank/DDBJ databases">
        <title>The decoding of complex shrimp genome reveals the adaptation for benthos swimmer, frequently molting mechanism and breeding impact on genome.</title>
        <authorList>
            <person name="Sun Y."/>
            <person name="Gao Y."/>
            <person name="Yu Y."/>
        </authorList>
    </citation>
    <scope>NUCLEOTIDE SEQUENCE [LARGE SCALE GENOMIC DNA]</scope>
    <source>
        <tissue evidence="2">Muscle</tissue>
    </source>
</reference>
<evidence type="ECO:0000256" key="1">
    <source>
        <dbReference type="SAM" id="Phobius"/>
    </source>
</evidence>
<feature type="transmembrane region" description="Helical" evidence="1">
    <location>
        <begin position="407"/>
        <end position="428"/>
    </location>
</feature>
<keyword evidence="1" id="KW-0812">Transmembrane</keyword>
<organism evidence="2 3">
    <name type="scientific">Penaeus vannamei</name>
    <name type="common">Whiteleg shrimp</name>
    <name type="synonym">Litopenaeus vannamei</name>
    <dbReference type="NCBI Taxonomy" id="6689"/>
    <lineage>
        <taxon>Eukaryota</taxon>
        <taxon>Metazoa</taxon>
        <taxon>Ecdysozoa</taxon>
        <taxon>Arthropoda</taxon>
        <taxon>Crustacea</taxon>
        <taxon>Multicrustacea</taxon>
        <taxon>Malacostraca</taxon>
        <taxon>Eumalacostraca</taxon>
        <taxon>Eucarida</taxon>
        <taxon>Decapoda</taxon>
        <taxon>Dendrobranchiata</taxon>
        <taxon>Penaeoidea</taxon>
        <taxon>Penaeidae</taxon>
        <taxon>Penaeus</taxon>
    </lineage>
</organism>
<dbReference type="AlphaFoldDB" id="A0A3R7MEH1"/>
<dbReference type="EMBL" id="QCYY01001919">
    <property type="protein sequence ID" value="ROT74234.1"/>
    <property type="molecule type" value="Genomic_DNA"/>
</dbReference>
<reference evidence="2 3" key="1">
    <citation type="submission" date="2018-04" db="EMBL/GenBank/DDBJ databases">
        <authorList>
            <person name="Zhang X."/>
            <person name="Yuan J."/>
            <person name="Li F."/>
            <person name="Xiang J."/>
        </authorList>
    </citation>
    <scope>NUCLEOTIDE SEQUENCE [LARGE SCALE GENOMIC DNA]</scope>
    <source>
        <tissue evidence="2">Muscle</tissue>
    </source>
</reference>
<keyword evidence="1" id="KW-0472">Membrane</keyword>
<keyword evidence="1" id="KW-1133">Transmembrane helix</keyword>
<dbReference type="Proteomes" id="UP000283509">
    <property type="component" value="Unassembled WGS sequence"/>
</dbReference>
<sequence>MLLSPFSIYFYFIYPLLFLYPFSSSFHPLLSIYTLSPPIYHFSYYYLSPIYLALLPPPFKLPASLPSRLPRLPLPPLLLFLPSPSYFRLLPLPPLPITPNFSPLLSGSLFLLFSAAKPLTFFPSLTASLRLSPFSPSAFPIPPSRSARFPLFSLSSIFPPALPPLSLPHTSYLLPPLPPLSRPFSPSLSPPFPPKTLFSLRSPPPYCPCSSPPLLPFLLASFPPLPSSLPPSPLSFPPLPRLAASLPFLPPFPFLSNPFSPSSPSLLLFLPSAFCLFSSLSPSAPPCLPSSSFLLLSLPPPPFPPLPIPFPPLSAAPLVPPALLFLSPFRLPCSGALASDHTARPSASAAAPPPYLPFPSFPPMHPLTLSSQISNLSPSYYFYPFPIPLSFVILCFFFLSLYLSFPFFPISFFSLSLFILLLPLPLFIPTFIYNSPSSSFVVFLFLPL</sequence>
<feature type="transmembrane region" description="Helical" evidence="1">
    <location>
        <begin position="6"/>
        <end position="30"/>
    </location>
</feature>
<comment type="caution">
    <text evidence="2">The sequence shown here is derived from an EMBL/GenBank/DDBJ whole genome shotgun (WGS) entry which is preliminary data.</text>
</comment>
<keyword evidence="3" id="KW-1185">Reference proteome</keyword>
<accession>A0A3R7MEH1</accession>
<proteinExistence type="predicted"/>